<dbReference type="Pfam" id="PF10102">
    <property type="entry name" value="DUF2341"/>
    <property type="match status" value="1"/>
</dbReference>
<protein>
    <recommendedName>
        <fullName evidence="1">DUF2341 domain-containing protein</fullName>
    </recommendedName>
</protein>
<comment type="caution">
    <text evidence="2">The sequence shown here is derived from an EMBL/GenBank/DDBJ whole genome shotgun (WGS) entry which is preliminary data.</text>
</comment>
<dbReference type="Gene3D" id="2.120.10.80">
    <property type="entry name" value="Kelch-type beta propeller"/>
    <property type="match status" value="1"/>
</dbReference>
<organism evidence="2">
    <name type="scientific">marine sediment metagenome</name>
    <dbReference type="NCBI Taxonomy" id="412755"/>
    <lineage>
        <taxon>unclassified sequences</taxon>
        <taxon>metagenomes</taxon>
        <taxon>ecological metagenomes</taxon>
    </lineage>
</organism>
<feature type="non-terminal residue" evidence="2">
    <location>
        <position position="264"/>
    </location>
</feature>
<accession>X0UPP8</accession>
<dbReference type="InterPro" id="IPR018765">
    <property type="entry name" value="DUF2341"/>
</dbReference>
<dbReference type="InterPro" id="IPR015915">
    <property type="entry name" value="Kelch-typ_b-propeller"/>
</dbReference>
<feature type="non-terminal residue" evidence="2">
    <location>
        <position position="1"/>
    </location>
</feature>
<name>X0UPP8_9ZZZZ</name>
<reference evidence="2" key="1">
    <citation type="journal article" date="2014" name="Front. Microbiol.">
        <title>High frequency of phylogenetically diverse reductive dehalogenase-homologous genes in deep subseafloor sedimentary metagenomes.</title>
        <authorList>
            <person name="Kawai M."/>
            <person name="Futagami T."/>
            <person name="Toyoda A."/>
            <person name="Takaki Y."/>
            <person name="Nishi S."/>
            <person name="Hori S."/>
            <person name="Arai W."/>
            <person name="Tsubouchi T."/>
            <person name="Morono Y."/>
            <person name="Uchiyama I."/>
            <person name="Ito T."/>
            <person name="Fujiyama A."/>
            <person name="Inagaki F."/>
            <person name="Takami H."/>
        </authorList>
    </citation>
    <scope>NUCLEOTIDE SEQUENCE</scope>
    <source>
        <strain evidence="2">Expedition CK06-06</strain>
    </source>
</reference>
<sequence length="264" mass="28635">NTSNASDLTNYQVEVSVTYDADMQGDFDDIRFTDSDGISLIDHWRETHTDSSSATFWVEVPSISGSSSKTIYMYYGSSSVSSASNGANTFVLFDSFDTDDDGNSTWLLSSGREDQSGIYNPNTGYAYIFGGDDTSQALNEIIKINTSDGQVTVLDSTLPTGRFKAPAVWDEDNSIAYIYGGRNSYQATAYDTIISFDPSTDVVTTLSETLPQSSAEFAAVWDSDQNVTYIFGGYTGNNSNTLLTTILKHDPSTGVVETLSESLP</sequence>
<feature type="domain" description="DUF2341" evidence="1">
    <location>
        <begin position="26"/>
        <end position="106"/>
    </location>
</feature>
<dbReference type="SUPFAM" id="SSF117281">
    <property type="entry name" value="Kelch motif"/>
    <property type="match status" value="1"/>
</dbReference>
<proteinExistence type="predicted"/>
<gene>
    <name evidence="2" type="ORF">S01H1_44470</name>
</gene>
<dbReference type="EMBL" id="BARS01028369">
    <property type="protein sequence ID" value="GAG07645.1"/>
    <property type="molecule type" value="Genomic_DNA"/>
</dbReference>
<evidence type="ECO:0000259" key="1">
    <source>
        <dbReference type="Pfam" id="PF10102"/>
    </source>
</evidence>
<dbReference type="AlphaFoldDB" id="X0UPP8"/>
<evidence type="ECO:0000313" key="2">
    <source>
        <dbReference type="EMBL" id="GAG07645.1"/>
    </source>
</evidence>